<evidence type="ECO:0000256" key="1">
    <source>
        <dbReference type="SAM" id="MobiDB-lite"/>
    </source>
</evidence>
<keyword evidence="3" id="KW-1185">Reference proteome</keyword>
<dbReference type="InterPro" id="IPR022536">
    <property type="entry name" value="EspC"/>
</dbReference>
<dbReference type="GO" id="GO:0009306">
    <property type="term" value="P:protein secretion"/>
    <property type="evidence" value="ECO:0007669"/>
    <property type="project" value="InterPro"/>
</dbReference>
<comment type="caution">
    <text evidence="2">The sequence shown here is derived from an EMBL/GenBank/DDBJ whole genome shotgun (WGS) entry which is preliminary data.</text>
</comment>
<accession>A0A101AAY5</accession>
<dbReference type="Pfam" id="PF10824">
    <property type="entry name" value="T7SS_ESX_EspC"/>
    <property type="match status" value="1"/>
</dbReference>
<proteinExistence type="predicted"/>
<organism evidence="2 3">
    <name type="scientific">Mycobacterium lehmannii</name>
    <dbReference type="NCBI Taxonomy" id="2048550"/>
    <lineage>
        <taxon>Bacteria</taxon>
        <taxon>Bacillati</taxon>
        <taxon>Actinomycetota</taxon>
        <taxon>Actinomycetes</taxon>
        <taxon>Mycobacteriales</taxon>
        <taxon>Mycobacteriaceae</taxon>
        <taxon>Mycobacterium</taxon>
    </lineage>
</organism>
<gene>
    <name evidence="2" type="ORF">AU192_01605</name>
</gene>
<dbReference type="AlphaFoldDB" id="A0A101AAY5"/>
<feature type="region of interest" description="Disordered" evidence="1">
    <location>
        <begin position="1"/>
        <end position="35"/>
    </location>
</feature>
<evidence type="ECO:0000313" key="2">
    <source>
        <dbReference type="EMBL" id="KUI19676.1"/>
    </source>
</evidence>
<dbReference type="EMBL" id="LQIR01000005">
    <property type="protein sequence ID" value="KUI19676.1"/>
    <property type="molecule type" value="Genomic_DNA"/>
</dbReference>
<name>A0A101AAY5_9MYCO</name>
<dbReference type="RefSeq" id="WP_064394660.1">
    <property type="nucleotide sequence ID" value="NZ_LQIR01000005.1"/>
</dbReference>
<evidence type="ECO:0008006" key="4">
    <source>
        <dbReference type="Google" id="ProtNLM"/>
    </source>
</evidence>
<reference evidence="2 3" key="1">
    <citation type="submission" date="2016-01" db="EMBL/GenBank/DDBJ databases">
        <authorList>
            <consortium name="TB Trials Study Group"/>
            <person name="Sutton G."/>
            <person name="Brinkac L."/>
            <person name="Sanka R."/>
            <person name="Adams M."/>
            <person name="Lau E.L."/>
            <person name="Macaden R."/>
            <person name="Grewal H.M.S."/>
        </authorList>
    </citation>
    <scope>NUCLEOTIDE SEQUENCE [LARGE SCALE GENOMIC DNA]</scope>
    <source>
        <strain evidence="2 3">IS-1744</strain>
    </source>
</reference>
<evidence type="ECO:0000313" key="3">
    <source>
        <dbReference type="Proteomes" id="UP000053707"/>
    </source>
</evidence>
<protein>
    <recommendedName>
        <fullName evidence="4">ESX-1 secretion-associated protein</fullName>
    </recommendedName>
</protein>
<dbReference type="Proteomes" id="UP000053707">
    <property type="component" value="Unassembled WGS sequence"/>
</dbReference>
<sequence length="107" mass="10919">MSDDVRVSAAHLGDLAARHDRAAADTRAMSRASDDIQAGVENTHGTIAAPTADALDAVLTSRDHAGVAAAESSVALSDELTDAAALYGRTDEAAASELTAQMQTDQP</sequence>